<evidence type="ECO:0000256" key="4">
    <source>
        <dbReference type="ARBA" id="ARBA00023242"/>
    </source>
</evidence>
<evidence type="ECO:0000313" key="5">
    <source>
        <dbReference type="EMBL" id="WOL09223.1"/>
    </source>
</evidence>
<dbReference type="EMBL" id="CP136894">
    <property type="protein sequence ID" value="WOL09223.1"/>
    <property type="molecule type" value="Genomic_DNA"/>
</dbReference>
<comment type="similarity">
    <text evidence="2">Belongs to the NUP186/NUP192/NUP205 family.</text>
</comment>
<evidence type="ECO:0000256" key="2">
    <source>
        <dbReference type="ARBA" id="ARBA00005892"/>
    </source>
</evidence>
<evidence type="ECO:0000313" key="6">
    <source>
        <dbReference type="Proteomes" id="UP001327560"/>
    </source>
</evidence>
<evidence type="ECO:0000256" key="3">
    <source>
        <dbReference type="ARBA" id="ARBA00022448"/>
    </source>
</evidence>
<dbReference type="GO" id="GO:0005643">
    <property type="term" value="C:nuclear pore"/>
    <property type="evidence" value="ECO:0007669"/>
    <property type="project" value="InterPro"/>
</dbReference>
<dbReference type="Pfam" id="PF11894">
    <property type="entry name" value="Nup192"/>
    <property type="match status" value="1"/>
</dbReference>
<organism evidence="5 6">
    <name type="scientific">Canna indica</name>
    <name type="common">Indian-shot</name>
    <dbReference type="NCBI Taxonomy" id="4628"/>
    <lineage>
        <taxon>Eukaryota</taxon>
        <taxon>Viridiplantae</taxon>
        <taxon>Streptophyta</taxon>
        <taxon>Embryophyta</taxon>
        <taxon>Tracheophyta</taxon>
        <taxon>Spermatophyta</taxon>
        <taxon>Magnoliopsida</taxon>
        <taxon>Liliopsida</taxon>
        <taxon>Zingiberales</taxon>
        <taxon>Cannaceae</taxon>
        <taxon>Canna</taxon>
    </lineage>
</organism>
<keyword evidence="6" id="KW-1185">Reference proteome</keyword>
<proteinExistence type="inferred from homology"/>
<evidence type="ECO:0000256" key="1">
    <source>
        <dbReference type="ARBA" id="ARBA00004123"/>
    </source>
</evidence>
<comment type="subcellular location">
    <subcellularLocation>
        <location evidence="1">Nucleus</location>
    </subcellularLocation>
</comment>
<gene>
    <name evidence="5" type="ORF">Cni_G17976</name>
</gene>
<keyword evidence="3" id="KW-0813">Transport</keyword>
<protein>
    <submittedName>
        <fullName evidence="5">Nuclear pore complex protein</fullName>
    </submittedName>
</protein>
<accession>A0AAQ3QH96</accession>
<dbReference type="PANTHER" id="PTHR31344:SF0">
    <property type="entry name" value="NUCLEAR PORE COMPLEX PROTEIN NUP205"/>
    <property type="match status" value="1"/>
</dbReference>
<reference evidence="5 6" key="1">
    <citation type="submission" date="2023-10" db="EMBL/GenBank/DDBJ databases">
        <title>Chromosome-scale genome assembly provides insights into flower coloration mechanisms of Canna indica.</title>
        <authorList>
            <person name="Li C."/>
        </authorList>
    </citation>
    <scope>NUCLEOTIDE SEQUENCE [LARGE SCALE GENOMIC DNA]</scope>
    <source>
        <tissue evidence="5">Flower</tissue>
    </source>
</reference>
<dbReference type="Proteomes" id="UP001327560">
    <property type="component" value="Chromosome 5"/>
</dbReference>
<dbReference type="PANTHER" id="PTHR31344">
    <property type="entry name" value="NUCLEAR PORE COMPLEX PROTEIN NUP205"/>
    <property type="match status" value="1"/>
</dbReference>
<sequence length="1835" mass="208142">MVSPRELMLTIEAALLGPSPPTPSQRIELLHAVRSYIPAFKSLLSYPGPKASDRAQVQSKEVRLPDSLPILLDDIDVQIALKLSDDLNLNEIECVRLIFSANKEWVLFGREPLEIFRLAAGLWYMERRHLITSFYTLLRAVVLDQGLDADLISEIQKHLEDIFNYGLRQRLITLIKELNREEPAGFGGPNAEQYILDFRGAIVERRAVVCRERLSLSHCLVLSALVRQMTLKDVKDVLSTLKDCAAEANSTTTHLQIVFSLLFTLVITLISDALGTSPEKPSLLSNDASSRHEFHDLVMSTVNDPNVEGFVDCVRFAWSVHLMIVQERSASRNVSGAFSKDLANTHMCLEHVCSNNVFKYFLAGILQTAAYQNDDEDMVFMYNGYLHKLMMCFLSHPLGRDKVKEMKEKAMNALSPYVSSESGNPRDGTFNTKQDSRASFQPFVSLLELVSKIYQKEPELLYGNEELWTFIHFAGEDHTNIHTLVAFLRLLSTLASTEEGAFKVFELLQGKSFRSIGWNTLFDSLSIYDGMFKQALQTSGNLLPDFQEGDAQALVAYLYVLQKVVENGNPSARKGWFPDIEPLFKLLGYENVPPYLKGALRNAIAAFIKVSPALKNTIWNYLEQYDLPVVVGPSVGSNGQNMPSQVYDMRFELNEVEARRERYPSTISFLNLLNALIAEERDISDRGRRFVGIFRFVYDHVFGPFPQRAYMDPSEKWQLVLACLQHFQMILKMHEVRDDEDVGMAIDMSQSSGGANASPLETQIPALELLKDFMSGKMVFRNIMSIILLGVDTIICERTSQVYGPLLEEAVKLSLDILILVMERDIFLADFWRPLYQSLDIILSQDHKQIIAILEYVRYDFLPQIQKSSIKIMSILSSRMVGLIQLLLKSNAAKLLIEDYATCLESRFDECQSIENTKDDAGVLILQLLIDNISRPSPNVTHLLLKFDVDSPVEQTVLQPKVHYSCLKVILDNLEKLTKPDINGLLHEFGFQLLYELCLDPLTCDPTMDLLSTKKYQFFSKHLETMCTAPLPKRSHNQSLRISILHERAWLLKLLALELHTADMAESTHREACLSILSRSFAQIAGDIYTSPELSKTPDIDAANIVYNTMKKNKVLEILDVVQFRTPSTDLQCPQLLPSFEFDAQVNGILKDPATSEKGGVYYYSERGERLLDLDALHDKLWQICTQVGSHSNEIENSELRASIQQFLRWAWRYNKNLEEQSAQLHMLTGWSQIVEVAVSKRMSLLEDRSQILLELLDASLSASASPDCSLRMAVILSNVALTCMAKLRDERFVCPGGVDTDSVTFLNIITVKQLSNGACHSILYKLMMAILRNESSETLRRRQYALLLSYFQYCRSILNPDVPASVLRYLLHEEHDEDDEINLQKISKEQAELESANFSIIKKEAQAIIDLVMKDAMKGSEVGKAVSFYVLDAFLSIDHEKFFLNQLQNRGILRSCLTEISNFSCKDAWRSFESLQRLCSLEAQLSLLLRVSHTYGKHGAQILLVMCALQHLGSSRAVVLQSKGSSRTGPVIERNRVGESDKQRLLVTPILRLVSSLTSLVESSDYQEVRNKIVREVLDFVKGHQSTFDQILREDVSEVDELGLERINLVVSILSKVWPYEENDKYGIVQELFSMMCILFRFDVGSSNYLKPSDQLENKKKSEFLTFQLCFSLSSYLYSLMKKKLITLPIMECSNEPGAHQQPSLYLLVGLLNSVTTALERSGEEKFLLLNKIQDINELSRQEVDEIISLCMKQNCVSSSDNIRKRRYIALIEMCRMVGARDQLITLLLQLAELVLNILLFHLQDDNSALQDCSTLSGSLHPILERLEQLKQVS</sequence>
<name>A0AAQ3QH96_9LILI</name>
<keyword evidence="4" id="KW-0539">Nucleus</keyword>
<dbReference type="InterPro" id="IPR021827">
    <property type="entry name" value="Nup186/Nup192/Nup205"/>
</dbReference>